<sequence>MLQRGSSYITSFYCFSIIYVMMFSAIAFYFCFHFPAAVRHSCDMLVRATASSVFTANMMISATICKFIWFIKVLDTACFDSREPLDKGILHTTTPCLEKLLRRRTHFVGICLKFEV</sequence>
<evidence type="ECO:0000313" key="3">
    <source>
        <dbReference type="Proteomes" id="UP001164929"/>
    </source>
</evidence>
<gene>
    <name evidence="2" type="ORF">NC653_001650</name>
</gene>
<feature type="transmembrane region" description="Helical" evidence="1">
    <location>
        <begin position="12"/>
        <end position="36"/>
    </location>
</feature>
<keyword evidence="1" id="KW-1133">Transmembrane helix</keyword>
<keyword evidence="1" id="KW-0472">Membrane</keyword>
<dbReference type="AlphaFoldDB" id="A0AAD6RM19"/>
<feature type="transmembrane region" description="Helical" evidence="1">
    <location>
        <begin position="48"/>
        <end position="71"/>
    </location>
</feature>
<dbReference type="EMBL" id="JAQIZT010000001">
    <property type="protein sequence ID" value="KAJ7011282.1"/>
    <property type="molecule type" value="Genomic_DNA"/>
</dbReference>
<keyword evidence="1" id="KW-0812">Transmembrane</keyword>
<reference evidence="2 3" key="1">
    <citation type="journal article" date="2023" name="Mol. Ecol. Resour.">
        <title>Chromosome-level genome assembly of a triploid poplar Populus alba 'Berolinensis'.</title>
        <authorList>
            <person name="Chen S."/>
            <person name="Yu Y."/>
            <person name="Wang X."/>
            <person name="Wang S."/>
            <person name="Zhang T."/>
            <person name="Zhou Y."/>
            <person name="He R."/>
            <person name="Meng N."/>
            <person name="Wang Y."/>
            <person name="Liu W."/>
            <person name="Liu Z."/>
            <person name="Liu J."/>
            <person name="Guo Q."/>
            <person name="Huang H."/>
            <person name="Sederoff R.R."/>
            <person name="Wang G."/>
            <person name="Qu G."/>
            <person name="Chen S."/>
        </authorList>
    </citation>
    <scope>NUCLEOTIDE SEQUENCE [LARGE SCALE GENOMIC DNA]</scope>
    <source>
        <strain evidence="2">SC-2020</strain>
    </source>
</reference>
<proteinExistence type="predicted"/>
<keyword evidence="3" id="KW-1185">Reference proteome</keyword>
<comment type="caution">
    <text evidence="2">The sequence shown here is derived from an EMBL/GenBank/DDBJ whole genome shotgun (WGS) entry which is preliminary data.</text>
</comment>
<evidence type="ECO:0000313" key="2">
    <source>
        <dbReference type="EMBL" id="KAJ7011282.1"/>
    </source>
</evidence>
<organism evidence="2 3">
    <name type="scientific">Populus alba x Populus x berolinensis</name>
    <dbReference type="NCBI Taxonomy" id="444605"/>
    <lineage>
        <taxon>Eukaryota</taxon>
        <taxon>Viridiplantae</taxon>
        <taxon>Streptophyta</taxon>
        <taxon>Embryophyta</taxon>
        <taxon>Tracheophyta</taxon>
        <taxon>Spermatophyta</taxon>
        <taxon>Magnoliopsida</taxon>
        <taxon>eudicotyledons</taxon>
        <taxon>Gunneridae</taxon>
        <taxon>Pentapetalae</taxon>
        <taxon>rosids</taxon>
        <taxon>fabids</taxon>
        <taxon>Malpighiales</taxon>
        <taxon>Salicaceae</taxon>
        <taxon>Saliceae</taxon>
        <taxon>Populus</taxon>
    </lineage>
</organism>
<accession>A0AAD6RM19</accession>
<name>A0AAD6RM19_9ROSI</name>
<protein>
    <submittedName>
        <fullName evidence="2">Uncharacterized protein</fullName>
    </submittedName>
</protein>
<evidence type="ECO:0000256" key="1">
    <source>
        <dbReference type="SAM" id="Phobius"/>
    </source>
</evidence>
<dbReference type="Proteomes" id="UP001164929">
    <property type="component" value="Chromosome 1"/>
</dbReference>